<proteinExistence type="predicted"/>
<sequence length="101" mass="10361">MQVALSSIMSFLFGKKKKKDATDSKDKDGKSPPPKTLNGDVVAESTSPTSPTGSERGQRTAKAAEQTAEEAGTSGLGAAAAFDCESPAAPPHTGVRRGKQV</sequence>
<gene>
    <name evidence="2" type="ORF">FJT64_004123</name>
</gene>
<evidence type="ECO:0000313" key="3">
    <source>
        <dbReference type="Proteomes" id="UP000440578"/>
    </source>
</evidence>
<dbReference type="AlphaFoldDB" id="A0A6A4VXX4"/>
<feature type="compositionally biased region" description="Basic and acidic residues" evidence="1">
    <location>
        <begin position="20"/>
        <end position="30"/>
    </location>
</feature>
<evidence type="ECO:0000313" key="2">
    <source>
        <dbReference type="EMBL" id="KAF0298523.1"/>
    </source>
</evidence>
<accession>A0A6A4VXX4</accession>
<feature type="compositionally biased region" description="Low complexity" evidence="1">
    <location>
        <begin position="60"/>
        <end position="73"/>
    </location>
</feature>
<evidence type="ECO:0000256" key="1">
    <source>
        <dbReference type="SAM" id="MobiDB-lite"/>
    </source>
</evidence>
<dbReference type="EMBL" id="VIIS01001428">
    <property type="protein sequence ID" value="KAF0298523.1"/>
    <property type="molecule type" value="Genomic_DNA"/>
</dbReference>
<reference evidence="2 3" key="1">
    <citation type="submission" date="2019-07" db="EMBL/GenBank/DDBJ databases">
        <title>Draft genome assembly of a fouling barnacle, Amphibalanus amphitrite (Darwin, 1854): The first reference genome for Thecostraca.</title>
        <authorList>
            <person name="Kim W."/>
        </authorList>
    </citation>
    <scope>NUCLEOTIDE SEQUENCE [LARGE SCALE GENOMIC DNA]</scope>
    <source>
        <strain evidence="2">SNU_AA5</strain>
        <tissue evidence="2">Soma without cirri and trophi</tissue>
    </source>
</reference>
<name>A0A6A4VXX4_AMPAM</name>
<protein>
    <submittedName>
        <fullName evidence="2">Uncharacterized protein</fullName>
    </submittedName>
</protein>
<comment type="caution">
    <text evidence="2">The sequence shown here is derived from an EMBL/GenBank/DDBJ whole genome shotgun (WGS) entry which is preliminary data.</text>
</comment>
<organism evidence="2 3">
    <name type="scientific">Amphibalanus amphitrite</name>
    <name type="common">Striped barnacle</name>
    <name type="synonym">Balanus amphitrite</name>
    <dbReference type="NCBI Taxonomy" id="1232801"/>
    <lineage>
        <taxon>Eukaryota</taxon>
        <taxon>Metazoa</taxon>
        <taxon>Ecdysozoa</taxon>
        <taxon>Arthropoda</taxon>
        <taxon>Crustacea</taxon>
        <taxon>Multicrustacea</taxon>
        <taxon>Cirripedia</taxon>
        <taxon>Thoracica</taxon>
        <taxon>Thoracicalcarea</taxon>
        <taxon>Balanomorpha</taxon>
        <taxon>Balanoidea</taxon>
        <taxon>Balanidae</taxon>
        <taxon>Amphibalaninae</taxon>
        <taxon>Amphibalanus</taxon>
    </lineage>
</organism>
<feature type="region of interest" description="Disordered" evidence="1">
    <location>
        <begin position="15"/>
        <end position="101"/>
    </location>
</feature>
<keyword evidence="3" id="KW-1185">Reference proteome</keyword>
<dbReference type="Proteomes" id="UP000440578">
    <property type="component" value="Unassembled WGS sequence"/>
</dbReference>